<dbReference type="GO" id="GO:0016787">
    <property type="term" value="F:hydrolase activity"/>
    <property type="evidence" value="ECO:0007669"/>
    <property type="project" value="UniProtKB-KW"/>
</dbReference>
<keyword evidence="27" id="KW-1185">Reference proteome</keyword>
<evidence type="ECO:0000256" key="9">
    <source>
        <dbReference type="ARBA" id="ARBA00022946"/>
    </source>
</evidence>
<dbReference type="Gene3D" id="3.10.129.10">
    <property type="entry name" value="Hotdog Thioesterase"/>
    <property type="match status" value="1"/>
</dbReference>
<dbReference type="RefSeq" id="WP_078979157.1">
    <property type="nucleotide sequence ID" value="NZ_MWQN01000001.1"/>
</dbReference>
<evidence type="ECO:0000256" key="23">
    <source>
        <dbReference type="ARBA" id="ARBA00048180"/>
    </source>
</evidence>
<evidence type="ECO:0000256" key="6">
    <source>
        <dbReference type="ARBA" id="ARBA00022703"/>
    </source>
</evidence>
<evidence type="ECO:0000256" key="3">
    <source>
        <dbReference type="ARBA" id="ARBA00004632"/>
    </source>
</evidence>
<comment type="catalytic activity">
    <reaction evidence="14">
        <text>(9Z)-octadecenoyl-CoA + H2O = (9Z)-octadecenoate + CoA + H(+)</text>
        <dbReference type="Rhea" id="RHEA:40139"/>
        <dbReference type="ChEBI" id="CHEBI:15377"/>
        <dbReference type="ChEBI" id="CHEBI:15378"/>
        <dbReference type="ChEBI" id="CHEBI:30823"/>
        <dbReference type="ChEBI" id="CHEBI:57287"/>
        <dbReference type="ChEBI" id="CHEBI:57387"/>
    </reaction>
    <physiologicalReaction direction="left-to-right" evidence="14">
        <dbReference type="Rhea" id="RHEA:40140"/>
    </physiologicalReaction>
</comment>
<evidence type="ECO:0000256" key="17">
    <source>
        <dbReference type="ARBA" id="ARBA00040123"/>
    </source>
</evidence>
<proteinExistence type="inferred from homology"/>
<keyword evidence="10" id="KW-0443">Lipid metabolism</keyword>
<comment type="catalytic activity">
    <reaction evidence="21">
        <text>decanoyl-CoA + H2O = decanoate + CoA + H(+)</text>
        <dbReference type="Rhea" id="RHEA:40059"/>
        <dbReference type="ChEBI" id="CHEBI:15377"/>
        <dbReference type="ChEBI" id="CHEBI:15378"/>
        <dbReference type="ChEBI" id="CHEBI:27689"/>
        <dbReference type="ChEBI" id="CHEBI:57287"/>
        <dbReference type="ChEBI" id="CHEBI:61430"/>
    </reaction>
    <physiologicalReaction direction="left-to-right" evidence="21">
        <dbReference type="Rhea" id="RHEA:40060"/>
    </physiologicalReaction>
</comment>
<comment type="catalytic activity">
    <reaction evidence="20">
        <text>hexadecanoyl-CoA + H2O = hexadecanoate + CoA + H(+)</text>
        <dbReference type="Rhea" id="RHEA:16645"/>
        <dbReference type="ChEBI" id="CHEBI:7896"/>
        <dbReference type="ChEBI" id="CHEBI:15377"/>
        <dbReference type="ChEBI" id="CHEBI:15378"/>
        <dbReference type="ChEBI" id="CHEBI:57287"/>
        <dbReference type="ChEBI" id="CHEBI:57379"/>
        <dbReference type="EC" id="3.1.2.2"/>
    </reaction>
    <physiologicalReaction direction="left-to-right" evidence="20">
        <dbReference type="Rhea" id="RHEA:16646"/>
    </physiologicalReaction>
</comment>
<keyword evidence="7" id="KW-0378">Hydrolase</keyword>
<evidence type="ECO:0000256" key="7">
    <source>
        <dbReference type="ARBA" id="ARBA00022801"/>
    </source>
</evidence>
<evidence type="ECO:0000256" key="5">
    <source>
        <dbReference type="ARBA" id="ARBA00022490"/>
    </source>
</evidence>
<evidence type="ECO:0000256" key="8">
    <source>
        <dbReference type="ARBA" id="ARBA00022832"/>
    </source>
</evidence>
<organism evidence="26 27">
    <name type="scientific">Embleya scabrispora</name>
    <dbReference type="NCBI Taxonomy" id="159449"/>
    <lineage>
        <taxon>Bacteria</taxon>
        <taxon>Bacillati</taxon>
        <taxon>Actinomycetota</taxon>
        <taxon>Actinomycetes</taxon>
        <taxon>Kitasatosporales</taxon>
        <taxon>Streptomycetaceae</taxon>
        <taxon>Embleya</taxon>
    </lineage>
</organism>
<dbReference type="InterPro" id="IPR006683">
    <property type="entry name" value="Thioestr_dom"/>
</dbReference>
<comment type="catalytic activity">
    <reaction evidence="19">
        <text>octanoyl-CoA + H2O = octanoate + CoA + H(+)</text>
        <dbReference type="Rhea" id="RHEA:30143"/>
        <dbReference type="ChEBI" id="CHEBI:15377"/>
        <dbReference type="ChEBI" id="CHEBI:15378"/>
        <dbReference type="ChEBI" id="CHEBI:25646"/>
        <dbReference type="ChEBI" id="CHEBI:57287"/>
        <dbReference type="ChEBI" id="CHEBI:57386"/>
    </reaction>
    <physiologicalReaction direction="left-to-right" evidence="19">
        <dbReference type="Rhea" id="RHEA:30144"/>
    </physiologicalReaction>
</comment>
<dbReference type="GO" id="GO:0016020">
    <property type="term" value="C:membrane"/>
    <property type="evidence" value="ECO:0007669"/>
    <property type="project" value="UniProtKB-SubCell"/>
</dbReference>
<dbReference type="EC" id="3.1.2.2" evidence="16"/>
<dbReference type="CDD" id="cd03443">
    <property type="entry name" value="PaaI_thioesterase"/>
    <property type="match status" value="1"/>
</dbReference>
<evidence type="ECO:0000256" key="4">
    <source>
        <dbReference type="ARBA" id="ARBA00022475"/>
    </source>
</evidence>
<evidence type="ECO:0000256" key="2">
    <source>
        <dbReference type="ARBA" id="ARBA00004496"/>
    </source>
</evidence>
<evidence type="ECO:0000256" key="18">
    <source>
        <dbReference type="ARBA" id="ARBA00043210"/>
    </source>
</evidence>
<evidence type="ECO:0000256" key="21">
    <source>
        <dbReference type="ARBA" id="ARBA00047969"/>
    </source>
</evidence>
<keyword evidence="12" id="KW-0966">Cell projection</keyword>
<evidence type="ECO:0000256" key="12">
    <source>
        <dbReference type="ARBA" id="ARBA00023273"/>
    </source>
</evidence>
<dbReference type="InterPro" id="IPR029069">
    <property type="entry name" value="HotDog_dom_sf"/>
</dbReference>
<dbReference type="eggNOG" id="COG2050">
    <property type="taxonomic scope" value="Bacteria"/>
</dbReference>
<evidence type="ECO:0000256" key="24">
    <source>
        <dbReference type="SAM" id="MobiDB-lite"/>
    </source>
</evidence>
<evidence type="ECO:0000259" key="25">
    <source>
        <dbReference type="Pfam" id="PF03061"/>
    </source>
</evidence>
<comment type="subcellular location">
    <subcellularLocation>
        <location evidence="3">Cell projection</location>
        <location evidence="3">Ruffle membrane</location>
    </subcellularLocation>
    <subcellularLocation>
        <location evidence="2">Cytoplasm</location>
    </subcellularLocation>
    <subcellularLocation>
        <location evidence="1">Membrane</location>
        <topology evidence="1">Peripheral membrane protein</topology>
    </subcellularLocation>
</comment>
<dbReference type="Pfam" id="PF03061">
    <property type="entry name" value="4HBT"/>
    <property type="match status" value="1"/>
</dbReference>
<comment type="catalytic activity">
    <reaction evidence="13">
        <text>(5Z,8Z,11Z,14Z)-eicosatetraenoyl-CoA + H2O = (5Z,8Z,11Z,14Z)-eicosatetraenoate + CoA + H(+)</text>
        <dbReference type="Rhea" id="RHEA:40151"/>
        <dbReference type="ChEBI" id="CHEBI:15377"/>
        <dbReference type="ChEBI" id="CHEBI:15378"/>
        <dbReference type="ChEBI" id="CHEBI:32395"/>
        <dbReference type="ChEBI" id="CHEBI:57287"/>
        <dbReference type="ChEBI" id="CHEBI:57368"/>
    </reaction>
    <physiologicalReaction direction="left-to-right" evidence="13">
        <dbReference type="Rhea" id="RHEA:40152"/>
    </physiologicalReaction>
</comment>
<evidence type="ECO:0000256" key="1">
    <source>
        <dbReference type="ARBA" id="ARBA00004170"/>
    </source>
</evidence>
<keyword evidence="5" id="KW-0963">Cytoplasm</keyword>
<gene>
    <name evidence="26" type="ORF">B4N89_06725</name>
</gene>
<keyword evidence="11" id="KW-0472">Membrane</keyword>
<evidence type="ECO:0000256" key="16">
    <source>
        <dbReference type="ARBA" id="ARBA00038848"/>
    </source>
</evidence>
<keyword evidence="9" id="KW-0809">Transit peptide</keyword>
<name>A0A1T3P6W7_9ACTN</name>
<evidence type="ECO:0000256" key="19">
    <source>
        <dbReference type="ARBA" id="ARBA00047588"/>
    </source>
</evidence>
<protein>
    <recommendedName>
        <fullName evidence="17">Acyl-coenzyme A thioesterase THEM4</fullName>
        <ecNumber evidence="16">3.1.2.2</ecNumber>
    </recommendedName>
    <alternativeName>
        <fullName evidence="18">Thioesterase superfamily member 4</fullName>
    </alternativeName>
</protein>
<dbReference type="PANTHER" id="PTHR12418">
    <property type="entry name" value="ACYL-COENZYME A THIOESTERASE THEM4"/>
    <property type="match status" value="1"/>
</dbReference>
<keyword evidence="4" id="KW-1003">Cell membrane</keyword>
<evidence type="ECO:0000256" key="11">
    <source>
        <dbReference type="ARBA" id="ARBA00023136"/>
    </source>
</evidence>
<evidence type="ECO:0000256" key="15">
    <source>
        <dbReference type="ARBA" id="ARBA00038456"/>
    </source>
</evidence>
<reference evidence="26 27" key="1">
    <citation type="submission" date="2017-03" db="EMBL/GenBank/DDBJ databases">
        <title>Draft genome sequence of Streptomyces scabrisporus NF3, endophyte isolated from Amphipterygium adstringens.</title>
        <authorList>
            <person name="Vazquez M."/>
            <person name="Ceapa C.D."/>
            <person name="Rodriguez Luna D."/>
            <person name="Sanchez Esquivel S."/>
        </authorList>
    </citation>
    <scope>NUCLEOTIDE SEQUENCE [LARGE SCALE GENOMIC DNA]</scope>
    <source>
        <strain evidence="26 27">NF3</strain>
    </source>
</reference>
<dbReference type="PANTHER" id="PTHR12418:SF19">
    <property type="entry name" value="ACYL-COENZYME A THIOESTERASE THEM4"/>
    <property type="match status" value="1"/>
</dbReference>
<evidence type="ECO:0000256" key="13">
    <source>
        <dbReference type="ARBA" id="ARBA00035852"/>
    </source>
</evidence>
<sequence>MSRPTSLTPPPEAVVPQPHPDAPSPGTELGEHYSDCFGCGEAAPGGLRLRTRAGEGVSVDAEFTVTAQHQGAPGLAHGGLLTCAFDEALGAIGYMLHTTAVTGHLETDFRRPVPVGSTLYIHAWCEAVAGRKIYSRAVGRLDAADGPIAVEAAALFVSVGLEHFVDNGRAEEVRRVLDNPDLIKSGRAFEVNP</sequence>
<keyword evidence="8" id="KW-0276">Fatty acid metabolism</keyword>
<evidence type="ECO:0000313" key="26">
    <source>
        <dbReference type="EMBL" id="OPC84848.1"/>
    </source>
</evidence>
<feature type="domain" description="Thioesterase" evidence="25">
    <location>
        <begin position="74"/>
        <end position="133"/>
    </location>
</feature>
<dbReference type="GO" id="GO:0006631">
    <property type="term" value="P:fatty acid metabolic process"/>
    <property type="evidence" value="ECO:0007669"/>
    <property type="project" value="UniProtKB-KW"/>
</dbReference>
<dbReference type="InterPro" id="IPR052365">
    <property type="entry name" value="THEM4/THEM5_acyl-CoA_thioest"/>
</dbReference>
<comment type="similarity">
    <text evidence="15">Belongs to the THEM4/THEM5 thioesterase family.</text>
</comment>
<evidence type="ECO:0000313" key="27">
    <source>
        <dbReference type="Proteomes" id="UP000190037"/>
    </source>
</evidence>
<evidence type="ECO:0000256" key="22">
    <source>
        <dbReference type="ARBA" id="ARBA00048074"/>
    </source>
</evidence>
<accession>A0A1T3P6W7</accession>
<dbReference type="GO" id="GO:0005737">
    <property type="term" value="C:cytoplasm"/>
    <property type="evidence" value="ECO:0007669"/>
    <property type="project" value="UniProtKB-SubCell"/>
</dbReference>
<feature type="compositionally biased region" description="Pro residues" evidence="24">
    <location>
        <begin position="7"/>
        <end position="23"/>
    </location>
</feature>
<dbReference type="SUPFAM" id="SSF54637">
    <property type="entry name" value="Thioesterase/thiol ester dehydrase-isomerase"/>
    <property type="match status" value="1"/>
</dbReference>
<comment type="catalytic activity">
    <reaction evidence="22">
        <text>dodecanoyl-CoA + H2O = dodecanoate + CoA + H(+)</text>
        <dbReference type="Rhea" id="RHEA:30135"/>
        <dbReference type="ChEBI" id="CHEBI:15377"/>
        <dbReference type="ChEBI" id="CHEBI:15378"/>
        <dbReference type="ChEBI" id="CHEBI:18262"/>
        <dbReference type="ChEBI" id="CHEBI:57287"/>
        <dbReference type="ChEBI" id="CHEBI:57375"/>
    </reaction>
    <physiologicalReaction direction="left-to-right" evidence="22">
        <dbReference type="Rhea" id="RHEA:30136"/>
    </physiologicalReaction>
</comment>
<feature type="region of interest" description="Disordered" evidence="24">
    <location>
        <begin position="1"/>
        <end position="29"/>
    </location>
</feature>
<evidence type="ECO:0000256" key="14">
    <source>
        <dbReference type="ARBA" id="ARBA00037002"/>
    </source>
</evidence>
<dbReference type="Proteomes" id="UP000190037">
    <property type="component" value="Unassembled WGS sequence"/>
</dbReference>
<keyword evidence="6" id="KW-0053">Apoptosis</keyword>
<comment type="catalytic activity">
    <reaction evidence="23">
        <text>tetradecanoyl-CoA + H2O = tetradecanoate + CoA + H(+)</text>
        <dbReference type="Rhea" id="RHEA:40119"/>
        <dbReference type="ChEBI" id="CHEBI:15377"/>
        <dbReference type="ChEBI" id="CHEBI:15378"/>
        <dbReference type="ChEBI" id="CHEBI:30807"/>
        <dbReference type="ChEBI" id="CHEBI:57287"/>
        <dbReference type="ChEBI" id="CHEBI:57385"/>
    </reaction>
    <physiologicalReaction direction="left-to-right" evidence="23">
        <dbReference type="Rhea" id="RHEA:40120"/>
    </physiologicalReaction>
</comment>
<dbReference type="AlphaFoldDB" id="A0A1T3P6W7"/>
<evidence type="ECO:0000256" key="20">
    <source>
        <dbReference type="ARBA" id="ARBA00047734"/>
    </source>
</evidence>
<comment type="caution">
    <text evidence="26">The sequence shown here is derived from an EMBL/GenBank/DDBJ whole genome shotgun (WGS) entry which is preliminary data.</text>
</comment>
<evidence type="ECO:0000256" key="10">
    <source>
        <dbReference type="ARBA" id="ARBA00023098"/>
    </source>
</evidence>
<dbReference type="EMBL" id="MWQN01000001">
    <property type="protein sequence ID" value="OPC84848.1"/>
    <property type="molecule type" value="Genomic_DNA"/>
</dbReference>
<dbReference type="STRING" id="159449.B4N89_06725"/>